<name>A0A4V6DBP3_SETVI</name>
<accession>A0A4V6DBP3</accession>
<organism evidence="1 2">
    <name type="scientific">Setaria viridis</name>
    <name type="common">Green bristlegrass</name>
    <name type="synonym">Setaria italica subsp. viridis</name>
    <dbReference type="NCBI Taxonomy" id="4556"/>
    <lineage>
        <taxon>Eukaryota</taxon>
        <taxon>Viridiplantae</taxon>
        <taxon>Streptophyta</taxon>
        <taxon>Embryophyta</taxon>
        <taxon>Tracheophyta</taxon>
        <taxon>Spermatophyta</taxon>
        <taxon>Magnoliopsida</taxon>
        <taxon>Liliopsida</taxon>
        <taxon>Poales</taxon>
        <taxon>Poaceae</taxon>
        <taxon>PACMAD clade</taxon>
        <taxon>Panicoideae</taxon>
        <taxon>Panicodae</taxon>
        <taxon>Paniceae</taxon>
        <taxon>Cenchrinae</taxon>
        <taxon>Setaria</taxon>
    </lineage>
</organism>
<dbReference type="AlphaFoldDB" id="A0A4V6DBP3"/>
<dbReference type="EMBL" id="CM016553">
    <property type="protein sequence ID" value="TKW33936.1"/>
    <property type="molecule type" value="Genomic_DNA"/>
</dbReference>
<evidence type="ECO:0000313" key="2">
    <source>
        <dbReference type="Proteomes" id="UP000298652"/>
    </source>
</evidence>
<dbReference type="Gramene" id="TKW33936">
    <property type="protein sequence ID" value="TKW33936"/>
    <property type="gene ID" value="SEVIR_2G271600v2"/>
</dbReference>
<evidence type="ECO:0000313" key="1">
    <source>
        <dbReference type="EMBL" id="TKW33936.1"/>
    </source>
</evidence>
<sequence>MAATPWFGLVPRTRGPVVMLPPASTDLAWPPAAPTGTEFASDALFLAREPSVLTACAEQELALWKEPSRTPLRTCRGLRRWLFLTSSIGRVLHASVSVVDLQLWTPSSAYPIPTKFSLFSNPSPVHRFNKTGCRTGTKLDETVVLGGGDVALGHRLRPRSGGRAGGRSRAGVVVGGCCLIMRGCLDLDVDTPQSSGAKDPLSIHSR</sequence>
<keyword evidence="2" id="KW-1185">Reference proteome</keyword>
<gene>
    <name evidence="1" type="ORF">SEVIR_2G271600v2</name>
</gene>
<dbReference type="Proteomes" id="UP000298652">
    <property type="component" value="Chromosome 2"/>
</dbReference>
<proteinExistence type="predicted"/>
<protein>
    <submittedName>
        <fullName evidence="1">Uncharacterized protein</fullName>
    </submittedName>
</protein>
<reference evidence="1" key="1">
    <citation type="submission" date="2019-03" db="EMBL/GenBank/DDBJ databases">
        <title>WGS assembly of Setaria viridis.</title>
        <authorList>
            <person name="Huang P."/>
            <person name="Jenkins J."/>
            <person name="Grimwood J."/>
            <person name="Barry K."/>
            <person name="Healey A."/>
            <person name="Mamidi S."/>
            <person name="Sreedasyam A."/>
            <person name="Shu S."/>
            <person name="Feldman M."/>
            <person name="Wu J."/>
            <person name="Yu Y."/>
            <person name="Chen C."/>
            <person name="Johnson J."/>
            <person name="Rokhsar D."/>
            <person name="Baxter I."/>
            <person name="Schmutz J."/>
            <person name="Brutnell T."/>
            <person name="Kellogg E."/>
        </authorList>
    </citation>
    <scope>NUCLEOTIDE SEQUENCE [LARGE SCALE GENOMIC DNA]</scope>
</reference>